<sequence>MKTSAICLVSIVLLGGAAGGTGFYYVKTPMPATGDTTVVFVQPGMSVTHVADRLEQEGLIRDARWFKLYARYREVDSKIKVGRYSLASGETIDEILETLVSGEGGTEQVTIPEGLTINRIAVILHERIDIDSTVFISLAKDSDFATELGIEAPGLEGYLFPNTYKFYKGIAPDLVIGEMTRLFHKIMSPENREKAKEMEMSIHDIMTLASIIEGEAQLASERNTISGVFHNRLRSGRRLESCATVQYVLGEPKAVLLDKDLKIPSPYNTYLHAGLPPGPISSPGAAAIEAALNPADVPYLYFVARGDGGHIFSRSNREHVNAKNRLKQNGGRI</sequence>
<reference evidence="7" key="1">
    <citation type="submission" date="2018-05" db="EMBL/GenBank/DDBJ databases">
        <authorList>
            <person name="Lanie J.A."/>
            <person name="Ng W.-L."/>
            <person name="Kazmierczak K.M."/>
            <person name="Andrzejewski T.M."/>
            <person name="Davidsen T.M."/>
            <person name="Wayne K.J."/>
            <person name="Tettelin H."/>
            <person name="Glass J.I."/>
            <person name="Rusch D."/>
            <person name="Podicherti R."/>
            <person name="Tsui H.-C.T."/>
            <person name="Winkler M.E."/>
        </authorList>
    </citation>
    <scope>NUCLEOTIDE SEQUENCE</scope>
</reference>
<dbReference type="PANTHER" id="PTHR30518:SF2">
    <property type="entry name" value="ENDOLYTIC MUREIN TRANSGLYCOSYLASE"/>
    <property type="match status" value="1"/>
</dbReference>
<evidence type="ECO:0000256" key="2">
    <source>
        <dbReference type="ARBA" id="ARBA00022692"/>
    </source>
</evidence>
<dbReference type="EMBL" id="UINC01058898">
    <property type="protein sequence ID" value="SVB81686.1"/>
    <property type="molecule type" value="Genomic_DNA"/>
</dbReference>
<keyword evidence="4" id="KW-0472">Membrane</keyword>
<gene>
    <name evidence="7" type="ORF">METZ01_LOCUS234540</name>
</gene>
<dbReference type="NCBIfam" id="TIGR00247">
    <property type="entry name" value="endolytic transglycosylase MltG"/>
    <property type="match status" value="1"/>
</dbReference>
<organism evidence="7">
    <name type="scientific">marine metagenome</name>
    <dbReference type="NCBI Taxonomy" id="408172"/>
    <lineage>
        <taxon>unclassified sequences</taxon>
        <taxon>metagenomes</taxon>
        <taxon>ecological metagenomes</taxon>
    </lineage>
</organism>
<evidence type="ECO:0000256" key="4">
    <source>
        <dbReference type="ARBA" id="ARBA00023136"/>
    </source>
</evidence>
<keyword evidence="3" id="KW-1133">Transmembrane helix</keyword>
<evidence type="ECO:0000256" key="1">
    <source>
        <dbReference type="ARBA" id="ARBA00022475"/>
    </source>
</evidence>
<dbReference type="InterPro" id="IPR003770">
    <property type="entry name" value="MLTG-like"/>
</dbReference>
<dbReference type="GO" id="GO:0016829">
    <property type="term" value="F:lyase activity"/>
    <property type="evidence" value="ECO:0007669"/>
    <property type="project" value="UniProtKB-KW"/>
</dbReference>
<evidence type="ECO:0000256" key="6">
    <source>
        <dbReference type="ARBA" id="ARBA00023316"/>
    </source>
</evidence>
<keyword evidence="5" id="KW-0456">Lyase</keyword>
<keyword evidence="2" id="KW-0812">Transmembrane</keyword>
<keyword evidence="1" id="KW-1003">Cell membrane</keyword>
<evidence type="ECO:0000313" key="7">
    <source>
        <dbReference type="EMBL" id="SVB81686.1"/>
    </source>
</evidence>
<evidence type="ECO:0000256" key="5">
    <source>
        <dbReference type="ARBA" id="ARBA00023239"/>
    </source>
</evidence>
<accession>A0A382H2Y8</accession>
<dbReference type="GO" id="GO:0071555">
    <property type="term" value="P:cell wall organization"/>
    <property type="evidence" value="ECO:0007669"/>
    <property type="project" value="UniProtKB-KW"/>
</dbReference>
<dbReference type="PANTHER" id="PTHR30518">
    <property type="entry name" value="ENDOLYTIC MUREIN TRANSGLYCOSYLASE"/>
    <property type="match status" value="1"/>
</dbReference>
<dbReference type="Pfam" id="PF02618">
    <property type="entry name" value="YceG"/>
    <property type="match status" value="1"/>
</dbReference>
<evidence type="ECO:0000256" key="3">
    <source>
        <dbReference type="ARBA" id="ARBA00022989"/>
    </source>
</evidence>
<protein>
    <recommendedName>
        <fullName evidence="8">Endolytic murein transglycosylase</fullName>
    </recommendedName>
</protein>
<dbReference type="AlphaFoldDB" id="A0A382H2Y8"/>
<name>A0A382H2Y8_9ZZZZ</name>
<dbReference type="HAMAP" id="MF_02065">
    <property type="entry name" value="MltG"/>
    <property type="match status" value="1"/>
</dbReference>
<proteinExistence type="inferred from homology"/>
<dbReference type="Gene3D" id="3.30.1490.480">
    <property type="entry name" value="Endolytic murein transglycosylase"/>
    <property type="match status" value="1"/>
</dbReference>
<dbReference type="CDD" id="cd08010">
    <property type="entry name" value="MltG_like"/>
    <property type="match status" value="1"/>
</dbReference>
<evidence type="ECO:0008006" key="8">
    <source>
        <dbReference type="Google" id="ProtNLM"/>
    </source>
</evidence>
<dbReference type="Gene3D" id="3.30.160.60">
    <property type="entry name" value="Classic Zinc Finger"/>
    <property type="match status" value="1"/>
</dbReference>
<keyword evidence="6" id="KW-0961">Cell wall biogenesis/degradation</keyword>